<dbReference type="AlphaFoldDB" id="A0A5P1FS33"/>
<sequence length="126" mass="14015">MAPRAKASSVKKIGDDASSSALTPDRDPEPKPSDLVLAQLEELKDAVKRVISLVDQGHGTFAELKQSLSDRVARLRCHGDFMLGVRCSMWLIDLGLLLMKLEDLRHADLESKVKLFLALVRRHAAW</sequence>
<organism evidence="2 3">
    <name type="scientific">Asparagus officinalis</name>
    <name type="common">Garden asparagus</name>
    <dbReference type="NCBI Taxonomy" id="4686"/>
    <lineage>
        <taxon>Eukaryota</taxon>
        <taxon>Viridiplantae</taxon>
        <taxon>Streptophyta</taxon>
        <taxon>Embryophyta</taxon>
        <taxon>Tracheophyta</taxon>
        <taxon>Spermatophyta</taxon>
        <taxon>Magnoliopsida</taxon>
        <taxon>Liliopsida</taxon>
        <taxon>Asparagales</taxon>
        <taxon>Asparagaceae</taxon>
        <taxon>Asparagoideae</taxon>
        <taxon>Asparagus</taxon>
    </lineage>
</organism>
<evidence type="ECO:0000256" key="1">
    <source>
        <dbReference type="SAM" id="MobiDB-lite"/>
    </source>
</evidence>
<reference evidence="3" key="1">
    <citation type="journal article" date="2017" name="Nat. Commun.">
        <title>The asparagus genome sheds light on the origin and evolution of a young Y chromosome.</title>
        <authorList>
            <person name="Harkess A."/>
            <person name="Zhou J."/>
            <person name="Xu C."/>
            <person name="Bowers J.E."/>
            <person name="Van der Hulst R."/>
            <person name="Ayyampalayam S."/>
            <person name="Mercati F."/>
            <person name="Riccardi P."/>
            <person name="McKain M.R."/>
            <person name="Kakrana A."/>
            <person name="Tang H."/>
            <person name="Ray J."/>
            <person name="Groenendijk J."/>
            <person name="Arikit S."/>
            <person name="Mathioni S.M."/>
            <person name="Nakano M."/>
            <person name="Shan H."/>
            <person name="Telgmann-Rauber A."/>
            <person name="Kanno A."/>
            <person name="Yue Z."/>
            <person name="Chen H."/>
            <person name="Li W."/>
            <person name="Chen Y."/>
            <person name="Xu X."/>
            <person name="Zhang Y."/>
            <person name="Luo S."/>
            <person name="Chen H."/>
            <person name="Gao J."/>
            <person name="Mao Z."/>
            <person name="Pires J.C."/>
            <person name="Luo M."/>
            <person name="Kudrna D."/>
            <person name="Wing R.A."/>
            <person name="Meyers B.C."/>
            <person name="Yi K."/>
            <person name="Kong H."/>
            <person name="Lavrijsen P."/>
            <person name="Sunseri F."/>
            <person name="Falavigna A."/>
            <person name="Ye Y."/>
            <person name="Leebens-Mack J.H."/>
            <person name="Chen G."/>
        </authorList>
    </citation>
    <scope>NUCLEOTIDE SEQUENCE [LARGE SCALE GENOMIC DNA]</scope>
    <source>
        <strain evidence="3">cv. DH0086</strain>
    </source>
</reference>
<dbReference type="EMBL" id="CM007381">
    <property type="protein sequence ID" value="ONK80834.1"/>
    <property type="molecule type" value="Genomic_DNA"/>
</dbReference>
<dbReference type="Proteomes" id="UP000243459">
    <property type="component" value="Chromosome 1"/>
</dbReference>
<protein>
    <submittedName>
        <fullName evidence="2">Uncharacterized protein</fullName>
    </submittedName>
</protein>
<evidence type="ECO:0000313" key="2">
    <source>
        <dbReference type="EMBL" id="ONK80834.1"/>
    </source>
</evidence>
<proteinExistence type="predicted"/>
<feature type="region of interest" description="Disordered" evidence="1">
    <location>
        <begin position="1"/>
        <end position="31"/>
    </location>
</feature>
<keyword evidence="3" id="KW-1185">Reference proteome</keyword>
<dbReference type="Gramene" id="ONK80834">
    <property type="protein sequence ID" value="ONK80834"/>
    <property type="gene ID" value="A4U43_C01F22310"/>
</dbReference>
<evidence type="ECO:0000313" key="3">
    <source>
        <dbReference type="Proteomes" id="UP000243459"/>
    </source>
</evidence>
<name>A0A5P1FS33_ASPOF</name>
<gene>
    <name evidence="2" type="ORF">A4U43_C01F22310</name>
</gene>
<accession>A0A5P1FS33</accession>